<dbReference type="Gramene" id="KRG96826">
    <property type="protein sequence ID" value="KRG96826"/>
    <property type="gene ID" value="GLYMA_19G234700"/>
</dbReference>
<dbReference type="OrthoDB" id="2339771at2759"/>
<dbReference type="AlphaFoldDB" id="K7MZX9"/>
<feature type="region of interest" description="Disordered" evidence="1">
    <location>
        <begin position="18"/>
        <end position="39"/>
    </location>
</feature>
<keyword evidence="4" id="KW-1185">Reference proteome</keyword>
<protein>
    <submittedName>
        <fullName evidence="2 3">Uncharacterized protein</fullName>
    </submittedName>
</protein>
<sequence length="79" mass="8555">MPLNPLDNMPEILRQQISASNVPRMSKKPHMKGNSSFGGNMTYISSGPVEKAPTSSSTLALAKHKTVGLLINNYRCAII</sequence>
<gene>
    <name evidence="2" type="ORF">GLYMA_19G234700</name>
</gene>
<dbReference type="HOGENOM" id="CLU_2610785_0_0_1"/>
<evidence type="ECO:0000313" key="2">
    <source>
        <dbReference type="EMBL" id="KRG96826.1"/>
    </source>
</evidence>
<dbReference type="PaxDb" id="3847-GLYMA19G42301.1"/>
<dbReference type="Proteomes" id="UP000008827">
    <property type="component" value="Chromosome 19"/>
</dbReference>
<reference evidence="2 3" key="1">
    <citation type="journal article" date="2010" name="Nature">
        <title>Genome sequence of the palaeopolyploid soybean.</title>
        <authorList>
            <person name="Schmutz J."/>
            <person name="Cannon S.B."/>
            <person name="Schlueter J."/>
            <person name="Ma J."/>
            <person name="Mitros T."/>
            <person name="Nelson W."/>
            <person name="Hyten D.L."/>
            <person name="Song Q."/>
            <person name="Thelen J.J."/>
            <person name="Cheng J."/>
            <person name="Xu D."/>
            <person name="Hellsten U."/>
            <person name="May G.D."/>
            <person name="Yu Y."/>
            <person name="Sakurai T."/>
            <person name="Umezawa T."/>
            <person name="Bhattacharyya M.K."/>
            <person name="Sandhu D."/>
            <person name="Valliyodan B."/>
            <person name="Lindquist E."/>
            <person name="Peto M."/>
            <person name="Grant D."/>
            <person name="Shu S."/>
            <person name="Goodstein D."/>
            <person name="Barry K."/>
            <person name="Futrell-Griggs M."/>
            <person name="Abernathy B."/>
            <person name="Du J."/>
            <person name="Tian Z."/>
            <person name="Zhu L."/>
            <person name="Gill N."/>
            <person name="Joshi T."/>
            <person name="Libault M."/>
            <person name="Sethuraman A."/>
            <person name="Zhang X.-C."/>
            <person name="Shinozaki K."/>
            <person name="Nguyen H.T."/>
            <person name="Wing R.A."/>
            <person name="Cregan P."/>
            <person name="Specht J."/>
            <person name="Grimwood J."/>
            <person name="Rokhsar D."/>
            <person name="Stacey G."/>
            <person name="Shoemaker R.C."/>
            <person name="Jackson S.A."/>
        </authorList>
    </citation>
    <scope>NUCLEOTIDE SEQUENCE [LARGE SCALE GENOMIC DNA]</scope>
    <source>
        <strain evidence="3">cv. Williams 82</strain>
        <tissue evidence="2">Callus</tissue>
    </source>
</reference>
<reference evidence="3" key="2">
    <citation type="submission" date="2018-02" db="UniProtKB">
        <authorList>
            <consortium name="EnsemblPlants"/>
        </authorList>
    </citation>
    <scope>IDENTIFICATION</scope>
    <source>
        <strain evidence="3">Williams 82</strain>
    </source>
</reference>
<dbReference type="EnsemblPlants" id="KRG96826">
    <property type="protein sequence ID" value="KRG96826"/>
    <property type="gene ID" value="GLYMA_19G234700"/>
</dbReference>
<evidence type="ECO:0000256" key="1">
    <source>
        <dbReference type="SAM" id="MobiDB-lite"/>
    </source>
</evidence>
<evidence type="ECO:0000313" key="4">
    <source>
        <dbReference type="Proteomes" id="UP000008827"/>
    </source>
</evidence>
<dbReference type="InParanoid" id="K7MZX9"/>
<organism evidence="3">
    <name type="scientific">Glycine max</name>
    <name type="common">Soybean</name>
    <name type="synonym">Glycine hispida</name>
    <dbReference type="NCBI Taxonomy" id="3847"/>
    <lineage>
        <taxon>Eukaryota</taxon>
        <taxon>Viridiplantae</taxon>
        <taxon>Streptophyta</taxon>
        <taxon>Embryophyta</taxon>
        <taxon>Tracheophyta</taxon>
        <taxon>Spermatophyta</taxon>
        <taxon>Magnoliopsida</taxon>
        <taxon>eudicotyledons</taxon>
        <taxon>Gunneridae</taxon>
        <taxon>Pentapetalae</taxon>
        <taxon>rosids</taxon>
        <taxon>fabids</taxon>
        <taxon>Fabales</taxon>
        <taxon>Fabaceae</taxon>
        <taxon>Papilionoideae</taxon>
        <taxon>50 kb inversion clade</taxon>
        <taxon>NPAAA clade</taxon>
        <taxon>indigoferoid/millettioid clade</taxon>
        <taxon>Phaseoleae</taxon>
        <taxon>Glycine</taxon>
        <taxon>Glycine subgen. Soja</taxon>
    </lineage>
</organism>
<dbReference type="EMBL" id="CM000852">
    <property type="protein sequence ID" value="KRG96826.1"/>
    <property type="molecule type" value="Genomic_DNA"/>
</dbReference>
<proteinExistence type="predicted"/>
<evidence type="ECO:0000313" key="3">
    <source>
        <dbReference type="EnsemblPlants" id="KRG96826"/>
    </source>
</evidence>
<reference evidence="2" key="3">
    <citation type="submission" date="2018-07" db="EMBL/GenBank/DDBJ databases">
        <title>WGS assembly of Glycine max.</title>
        <authorList>
            <person name="Schmutz J."/>
            <person name="Cannon S."/>
            <person name="Schlueter J."/>
            <person name="Ma J."/>
            <person name="Mitros T."/>
            <person name="Nelson W."/>
            <person name="Hyten D."/>
            <person name="Song Q."/>
            <person name="Thelen J."/>
            <person name="Cheng J."/>
            <person name="Xu D."/>
            <person name="Hellsten U."/>
            <person name="May G."/>
            <person name="Yu Y."/>
            <person name="Sakurai T."/>
            <person name="Umezawa T."/>
            <person name="Bhattacharyya M."/>
            <person name="Sandhu D."/>
            <person name="Valliyodan B."/>
            <person name="Lindquist E."/>
            <person name="Peto M."/>
            <person name="Grant D."/>
            <person name="Shu S."/>
            <person name="Goodstein D."/>
            <person name="Barry K."/>
            <person name="Futrell-Griggs M."/>
            <person name="Abernathy B."/>
            <person name="Du J."/>
            <person name="Tian Z."/>
            <person name="Zhu L."/>
            <person name="Gill N."/>
            <person name="Joshi T."/>
            <person name="Libault M."/>
            <person name="Sethuraman A."/>
            <person name="Zhang X."/>
            <person name="Shinozaki K."/>
            <person name="Nguyen H."/>
            <person name="Wing R."/>
            <person name="Cregan P."/>
            <person name="Specht J."/>
            <person name="Grimwood J."/>
            <person name="Rokhsar D."/>
            <person name="Stacey G."/>
            <person name="Shoemaker R."/>
            <person name="Jackson S."/>
        </authorList>
    </citation>
    <scope>NUCLEOTIDE SEQUENCE</scope>
    <source>
        <tissue evidence="2">Callus</tissue>
    </source>
</reference>
<name>K7MZX9_SOYBN</name>
<accession>K7MZX9</accession>